<dbReference type="InterPro" id="IPR036388">
    <property type="entry name" value="WH-like_DNA-bd_sf"/>
</dbReference>
<dbReference type="GO" id="GO:0003677">
    <property type="term" value="F:DNA binding"/>
    <property type="evidence" value="ECO:0007669"/>
    <property type="project" value="UniProtKB-KW"/>
</dbReference>
<dbReference type="PANTHER" id="PTHR42756">
    <property type="entry name" value="TRANSCRIPTIONAL REGULATOR, MARR"/>
    <property type="match status" value="1"/>
</dbReference>
<dbReference type="Proteomes" id="UP000318416">
    <property type="component" value="Unassembled WGS sequence"/>
</dbReference>
<proteinExistence type="predicted"/>
<dbReference type="OrthoDB" id="162531at2"/>
<organism evidence="5 6">
    <name type="scientific">Kitasatospora atroaurantiaca</name>
    <dbReference type="NCBI Taxonomy" id="285545"/>
    <lineage>
        <taxon>Bacteria</taxon>
        <taxon>Bacillati</taxon>
        <taxon>Actinomycetota</taxon>
        <taxon>Actinomycetes</taxon>
        <taxon>Kitasatosporales</taxon>
        <taxon>Streptomycetaceae</taxon>
        <taxon>Kitasatospora</taxon>
    </lineage>
</organism>
<dbReference type="Gene3D" id="1.10.10.10">
    <property type="entry name" value="Winged helix-like DNA-binding domain superfamily/Winged helix DNA-binding domain"/>
    <property type="match status" value="1"/>
</dbReference>
<dbReference type="InterPro" id="IPR036390">
    <property type="entry name" value="WH_DNA-bd_sf"/>
</dbReference>
<evidence type="ECO:0000313" key="6">
    <source>
        <dbReference type="Proteomes" id="UP000318416"/>
    </source>
</evidence>
<sequence length="182" mass="19744">MSSETPTLPVADCVDLAGDFGFSLIVLAHAYRTVVASVLDGVPQGARGYQALAAVVQGDQPNQLALATYLRIDRTVMTYLIDDLVTAGLVERRLNPADRRQRKIVATVRGVKALQDLQRQVREAEDRLLEAVDENERRAFRDLLGRIARSVRDIELTAEPCADAADSCEVATIAADAAPGRS</sequence>
<dbReference type="SUPFAM" id="SSF46785">
    <property type="entry name" value="Winged helix' DNA-binding domain"/>
    <property type="match status" value="1"/>
</dbReference>
<dbReference type="PANTHER" id="PTHR42756:SF1">
    <property type="entry name" value="TRANSCRIPTIONAL REPRESSOR OF EMRAB OPERON"/>
    <property type="match status" value="1"/>
</dbReference>
<evidence type="ECO:0000259" key="4">
    <source>
        <dbReference type="PROSITE" id="PS50995"/>
    </source>
</evidence>
<dbReference type="SMART" id="SM00347">
    <property type="entry name" value="HTH_MARR"/>
    <property type="match status" value="1"/>
</dbReference>
<keyword evidence="3" id="KW-0804">Transcription</keyword>
<name>A0A561F1P1_9ACTN</name>
<evidence type="ECO:0000256" key="3">
    <source>
        <dbReference type="ARBA" id="ARBA00023163"/>
    </source>
</evidence>
<comment type="caution">
    <text evidence="5">The sequence shown here is derived from an EMBL/GenBank/DDBJ whole genome shotgun (WGS) entry which is preliminary data.</text>
</comment>
<evidence type="ECO:0000313" key="5">
    <source>
        <dbReference type="EMBL" id="TWE21776.1"/>
    </source>
</evidence>
<dbReference type="GO" id="GO:0003700">
    <property type="term" value="F:DNA-binding transcription factor activity"/>
    <property type="evidence" value="ECO:0007669"/>
    <property type="project" value="InterPro"/>
</dbReference>
<dbReference type="Pfam" id="PF12802">
    <property type="entry name" value="MarR_2"/>
    <property type="match status" value="1"/>
</dbReference>
<reference evidence="5 6" key="1">
    <citation type="submission" date="2019-06" db="EMBL/GenBank/DDBJ databases">
        <title>Sequencing the genomes of 1000 actinobacteria strains.</title>
        <authorList>
            <person name="Klenk H.-P."/>
        </authorList>
    </citation>
    <scope>NUCLEOTIDE SEQUENCE [LARGE SCALE GENOMIC DNA]</scope>
    <source>
        <strain evidence="5 6">DSM 41649</strain>
    </source>
</reference>
<dbReference type="AlphaFoldDB" id="A0A561F1P1"/>
<dbReference type="PRINTS" id="PR00598">
    <property type="entry name" value="HTHMARR"/>
</dbReference>
<accession>A0A561F1P1</accession>
<dbReference type="RefSeq" id="WP_145796896.1">
    <property type="nucleotide sequence ID" value="NZ_BAAABR010000078.1"/>
</dbReference>
<dbReference type="InterPro" id="IPR000835">
    <property type="entry name" value="HTH_MarR-typ"/>
</dbReference>
<keyword evidence="2 5" id="KW-0238">DNA-binding</keyword>
<keyword evidence="6" id="KW-1185">Reference proteome</keyword>
<dbReference type="PROSITE" id="PS50995">
    <property type="entry name" value="HTH_MARR_2"/>
    <property type="match status" value="1"/>
</dbReference>
<evidence type="ECO:0000256" key="1">
    <source>
        <dbReference type="ARBA" id="ARBA00023015"/>
    </source>
</evidence>
<keyword evidence="1" id="KW-0805">Transcription regulation</keyword>
<protein>
    <submittedName>
        <fullName evidence="5">DNA-binding MarR family transcriptional regulator</fullName>
    </submittedName>
</protein>
<gene>
    <name evidence="5" type="ORF">FB465_6993</name>
</gene>
<evidence type="ECO:0000256" key="2">
    <source>
        <dbReference type="ARBA" id="ARBA00023125"/>
    </source>
</evidence>
<feature type="domain" description="HTH marR-type" evidence="4">
    <location>
        <begin position="17"/>
        <end position="149"/>
    </location>
</feature>
<dbReference type="EMBL" id="VIVR01000001">
    <property type="protein sequence ID" value="TWE21776.1"/>
    <property type="molecule type" value="Genomic_DNA"/>
</dbReference>